<keyword evidence="2" id="KW-1185">Reference proteome</keyword>
<proteinExistence type="predicted"/>
<organism evidence="1 2">
    <name type="scientific">Armillaria tabescens</name>
    <name type="common">Ringless honey mushroom</name>
    <name type="synonym">Agaricus tabescens</name>
    <dbReference type="NCBI Taxonomy" id="1929756"/>
    <lineage>
        <taxon>Eukaryota</taxon>
        <taxon>Fungi</taxon>
        <taxon>Dikarya</taxon>
        <taxon>Basidiomycota</taxon>
        <taxon>Agaricomycotina</taxon>
        <taxon>Agaricomycetes</taxon>
        <taxon>Agaricomycetidae</taxon>
        <taxon>Agaricales</taxon>
        <taxon>Marasmiineae</taxon>
        <taxon>Physalacriaceae</taxon>
        <taxon>Desarmillaria</taxon>
    </lineage>
</organism>
<dbReference type="EMBL" id="JAUEPS010000079">
    <property type="protein sequence ID" value="KAK0440043.1"/>
    <property type="molecule type" value="Genomic_DNA"/>
</dbReference>
<protein>
    <submittedName>
        <fullName evidence="1">Uncharacterized protein</fullName>
    </submittedName>
</protein>
<evidence type="ECO:0000313" key="1">
    <source>
        <dbReference type="EMBL" id="KAK0440043.1"/>
    </source>
</evidence>
<name>A0AA39MN55_ARMTA</name>
<reference evidence="1" key="1">
    <citation type="submission" date="2023-06" db="EMBL/GenBank/DDBJ databases">
        <authorList>
            <consortium name="Lawrence Berkeley National Laboratory"/>
            <person name="Ahrendt S."/>
            <person name="Sahu N."/>
            <person name="Indic B."/>
            <person name="Wong-Bajracharya J."/>
            <person name="Merenyi Z."/>
            <person name="Ke H.-M."/>
            <person name="Monk M."/>
            <person name="Kocsube S."/>
            <person name="Drula E."/>
            <person name="Lipzen A."/>
            <person name="Balint B."/>
            <person name="Henrissat B."/>
            <person name="Andreopoulos B."/>
            <person name="Martin F.M."/>
            <person name="Harder C.B."/>
            <person name="Rigling D."/>
            <person name="Ford K.L."/>
            <person name="Foster G.D."/>
            <person name="Pangilinan J."/>
            <person name="Papanicolaou A."/>
            <person name="Barry K."/>
            <person name="LaButti K."/>
            <person name="Viragh M."/>
            <person name="Koriabine M."/>
            <person name="Yan M."/>
            <person name="Riley R."/>
            <person name="Champramary S."/>
            <person name="Plett K.L."/>
            <person name="Tsai I.J."/>
            <person name="Slot J."/>
            <person name="Sipos G."/>
            <person name="Plett J."/>
            <person name="Nagy L.G."/>
            <person name="Grigoriev I.V."/>
        </authorList>
    </citation>
    <scope>NUCLEOTIDE SEQUENCE</scope>
    <source>
        <strain evidence="1">CCBAS 213</strain>
    </source>
</reference>
<dbReference type="Proteomes" id="UP001175211">
    <property type="component" value="Unassembled WGS sequence"/>
</dbReference>
<evidence type="ECO:0000313" key="2">
    <source>
        <dbReference type="Proteomes" id="UP001175211"/>
    </source>
</evidence>
<gene>
    <name evidence="1" type="ORF">EV420DRAFT_1139190</name>
</gene>
<dbReference type="GeneID" id="85349563"/>
<accession>A0AA39MN55</accession>
<sequence>MPSSSRPLQIGFFFSGVSRCRALCLVLFSPLVMLLSVCSRCKSFQSSCFPNLAFVQYPAGSMRLQHPGRPGSTIRISDQQISVQSRTILQGEPVVHAATDFAFWVCFLR</sequence>
<comment type="caution">
    <text evidence="1">The sequence shown here is derived from an EMBL/GenBank/DDBJ whole genome shotgun (WGS) entry which is preliminary data.</text>
</comment>
<dbReference type="AlphaFoldDB" id="A0AA39MN55"/>
<dbReference type="RefSeq" id="XP_060323492.1">
    <property type="nucleotide sequence ID" value="XM_060466015.1"/>
</dbReference>